<dbReference type="Pfam" id="PF01029">
    <property type="entry name" value="NusB"/>
    <property type="match status" value="1"/>
</dbReference>
<gene>
    <name evidence="16" type="primary">rsmB</name>
    <name evidence="16" type="ORF">GF339_23145</name>
</gene>
<feature type="binding site" evidence="14">
    <location>
        <position position="336"/>
    </location>
    <ligand>
        <name>S-adenosyl-L-methionine</name>
        <dbReference type="ChEBI" id="CHEBI:59789"/>
    </ligand>
</feature>
<evidence type="ECO:0000256" key="2">
    <source>
        <dbReference type="ARBA" id="ARBA00004496"/>
    </source>
</evidence>
<dbReference type="Gene3D" id="1.10.940.10">
    <property type="entry name" value="NusB-like"/>
    <property type="match status" value="1"/>
</dbReference>
<dbReference type="InterPro" id="IPR006027">
    <property type="entry name" value="NusB_RsmB_TIM44"/>
</dbReference>
<evidence type="ECO:0000256" key="13">
    <source>
        <dbReference type="ARBA" id="ARBA00047283"/>
    </source>
</evidence>
<name>A0A9D5K0X2_9BACT</name>
<dbReference type="PANTHER" id="PTHR22807:SF53">
    <property type="entry name" value="RIBOSOMAL RNA SMALL SUBUNIT METHYLTRANSFERASE B-RELATED"/>
    <property type="match status" value="1"/>
</dbReference>
<keyword evidence="6" id="KW-0698">rRNA processing</keyword>
<dbReference type="EMBL" id="WJJP01000747">
    <property type="protein sequence ID" value="MBD3327500.1"/>
    <property type="molecule type" value="Genomic_DNA"/>
</dbReference>
<evidence type="ECO:0000259" key="15">
    <source>
        <dbReference type="PROSITE" id="PS51686"/>
    </source>
</evidence>
<dbReference type="InterPro" id="IPR035926">
    <property type="entry name" value="NusB-like_sf"/>
</dbReference>
<keyword evidence="9 14" id="KW-0949">S-adenosyl-L-methionine</keyword>
<evidence type="ECO:0000256" key="12">
    <source>
        <dbReference type="ARBA" id="ARBA00031088"/>
    </source>
</evidence>
<dbReference type="Gene3D" id="3.40.50.150">
    <property type="entry name" value="Vaccinia Virus protein VP39"/>
    <property type="match status" value="1"/>
</dbReference>
<comment type="similarity">
    <text evidence="3 14">Belongs to the class I-like SAM-binding methyltransferase superfamily. RsmB/NOP family.</text>
</comment>
<feature type="binding site" evidence="14">
    <location>
        <position position="319"/>
    </location>
    <ligand>
        <name>S-adenosyl-L-methionine</name>
        <dbReference type="ChEBI" id="CHEBI:59789"/>
    </ligand>
</feature>
<feature type="active site" description="Nucleophile" evidence="14">
    <location>
        <position position="390"/>
    </location>
</feature>
<proteinExistence type="inferred from homology"/>
<protein>
    <recommendedName>
        <fullName evidence="4">16S rRNA (cytosine(967)-C(5))-methyltransferase</fullName>
        <ecNumber evidence="4">2.1.1.176</ecNumber>
    </recommendedName>
    <alternativeName>
        <fullName evidence="11">16S rRNA m5C967 methyltransferase</fullName>
    </alternativeName>
    <alternativeName>
        <fullName evidence="12">rRNA (cytosine-C(5)-)-methyltransferase RsmB</fullName>
    </alternativeName>
</protein>
<evidence type="ECO:0000256" key="6">
    <source>
        <dbReference type="ARBA" id="ARBA00022552"/>
    </source>
</evidence>
<evidence type="ECO:0000256" key="4">
    <source>
        <dbReference type="ARBA" id="ARBA00012140"/>
    </source>
</evidence>
<dbReference type="Pfam" id="PF22458">
    <property type="entry name" value="RsmF-B_ferredox"/>
    <property type="match status" value="1"/>
</dbReference>
<dbReference type="GO" id="GO:0008649">
    <property type="term" value="F:rRNA methyltransferase activity"/>
    <property type="evidence" value="ECO:0007669"/>
    <property type="project" value="InterPro"/>
</dbReference>
<keyword evidence="10 14" id="KW-0694">RNA-binding</keyword>
<reference evidence="16" key="1">
    <citation type="submission" date="2019-11" db="EMBL/GenBank/DDBJ databases">
        <title>Microbial mats filling the niche in hypersaline microbial mats.</title>
        <authorList>
            <person name="Wong H.L."/>
            <person name="Macleod F.I."/>
            <person name="White R.A. III"/>
            <person name="Burns B.P."/>
        </authorList>
    </citation>
    <scope>NUCLEOTIDE SEQUENCE</scope>
    <source>
        <strain evidence="16">Rbin_158</strain>
    </source>
</reference>
<sequence length="453" mass="50831">MPNSRAVALQILARVETGRAYADLLLDAALTNAPALDARDKALTTELVYGVLRWQKRLDWYLDQVCNKPLRTTHPWLRMILRLGAYQLLMLDKIPPSAAINESVKLAETSRSKANLPAKTAKGFVNAVLRNLHRQRTTLQSPDAITSNVTRFAVTYSYPEWMIARWLRQLGEELTRALCQVQNRPPHLTLRINTLKTSLPDFQHRLRQAGQTVTPLPGHLPGVVVSGHPPVAKAPWYRSGHCTVQNASSMLISQILDPQPGDCILDGCAGSGTKTTHLGELMHNHGHILAVDPHQSKLHRLEENCRRLGVTIVHTACQDMTTLPSDQHSFDRILLDVPCSGLGVLRKHPEAKWTIQEAHIPDLQTLQLRLVTHAAILLPPQTGTLVYSTCTTEPEENEAVIRKFLHTAPGFRVVPPFPYLPELLHQYVTEEGFLRIIPQEYFDGFFCARLTRD</sequence>
<dbReference type="Pfam" id="PF01189">
    <property type="entry name" value="Methyltr_RsmB-F"/>
    <property type="match status" value="1"/>
</dbReference>
<dbReference type="Gene3D" id="3.30.70.1170">
    <property type="entry name" value="Sun protein, domain 3"/>
    <property type="match status" value="1"/>
</dbReference>
<dbReference type="InterPro" id="IPR001678">
    <property type="entry name" value="MeTrfase_RsmB-F_NOP2_dom"/>
</dbReference>
<comment type="caution">
    <text evidence="14">Lacks conserved residue(s) required for the propagation of feature annotation.</text>
</comment>
<comment type="subcellular location">
    <subcellularLocation>
        <location evidence="2">Cytoplasm</location>
    </subcellularLocation>
</comment>
<dbReference type="InterPro" id="IPR049560">
    <property type="entry name" value="MeTrfase_RsmB-F_NOP2_cat"/>
</dbReference>
<evidence type="ECO:0000256" key="10">
    <source>
        <dbReference type="ARBA" id="ARBA00022884"/>
    </source>
</evidence>
<comment type="caution">
    <text evidence="16">The sequence shown here is derived from an EMBL/GenBank/DDBJ whole genome shotgun (WGS) entry which is preliminary data.</text>
</comment>
<dbReference type="PROSITE" id="PS51686">
    <property type="entry name" value="SAM_MT_RSMB_NOP"/>
    <property type="match status" value="1"/>
</dbReference>
<dbReference type="GO" id="GO:0003723">
    <property type="term" value="F:RNA binding"/>
    <property type="evidence" value="ECO:0007669"/>
    <property type="project" value="UniProtKB-UniRule"/>
</dbReference>
<evidence type="ECO:0000256" key="3">
    <source>
        <dbReference type="ARBA" id="ARBA00007494"/>
    </source>
</evidence>
<dbReference type="InterPro" id="IPR004573">
    <property type="entry name" value="rRNA_ssu_MeTfrase_B"/>
</dbReference>
<dbReference type="InterPro" id="IPR029063">
    <property type="entry name" value="SAM-dependent_MTases_sf"/>
</dbReference>
<evidence type="ECO:0000256" key="1">
    <source>
        <dbReference type="ARBA" id="ARBA00002724"/>
    </source>
</evidence>
<comment type="catalytic activity">
    <reaction evidence="13">
        <text>cytidine(967) in 16S rRNA + S-adenosyl-L-methionine = 5-methylcytidine(967) in 16S rRNA + S-adenosyl-L-homocysteine + H(+)</text>
        <dbReference type="Rhea" id="RHEA:42748"/>
        <dbReference type="Rhea" id="RHEA-COMP:10219"/>
        <dbReference type="Rhea" id="RHEA-COMP:10220"/>
        <dbReference type="ChEBI" id="CHEBI:15378"/>
        <dbReference type="ChEBI" id="CHEBI:57856"/>
        <dbReference type="ChEBI" id="CHEBI:59789"/>
        <dbReference type="ChEBI" id="CHEBI:74483"/>
        <dbReference type="ChEBI" id="CHEBI:82748"/>
        <dbReference type="EC" id="2.1.1.176"/>
    </reaction>
</comment>
<keyword evidence="7 14" id="KW-0489">Methyltransferase</keyword>
<dbReference type="AlphaFoldDB" id="A0A9D5K0X2"/>
<dbReference type="Proteomes" id="UP000649604">
    <property type="component" value="Unassembled WGS sequence"/>
</dbReference>
<accession>A0A9D5K0X2</accession>
<comment type="function">
    <text evidence="1">Specifically methylates the cytosine at position 967 (m5C967) of 16S rRNA.</text>
</comment>
<dbReference type="PANTHER" id="PTHR22807">
    <property type="entry name" value="NOP2 YEAST -RELATED NOL1/NOP2/FMU SUN DOMAIN-CONTAINING"/>
    <property type="match status" value="1"/>
</dbReference>
<evidence type="ECO:0000313" key="16">
    <source>
        <dbReference type="EMBL" id="MBD3327500.1"/>
    </source>
</evidence>
<evidence type="ECO:0000256" key="5">
    <source>
        <dbReference type="ARBA" id="ARBA00022490"/>
    </source>
</evidence>
<evidence type="ECO:0000256" key="9">
    <source>
        <dbReference type="ARBA" id="ARBA00022691"/>
    </source>
</evidence>
<keyword evidence="8 14" id="KW-0808">Transferase</keyword>
<dbReference type="SUPFAM" id="SSF48013">
    <property type="entry name" value="NusB-like"/>
    <property type="match status" value="1"/>
</dbReference>
<dbReference type="GO" id="GO:0005737">
    <property type="term" value="C:cytoplasm"/>
    <property type="evidence" value="ECO:0007669"/>
    <property type="project" value="UniProtKB-SubCell"/>
</dbReference>
<dbReference type="GO" id="GO:0006355">
    <property type="term" value="P:regulation of DNA-templated transcription"/>
    <property type="evidence" value="ECO:0007669"/>
    <property type="project" value="InterPro"/>
</dbReference>
<dbReference type="PRINTS" id="PR02008">
    <property type="entry name" value="RCMTFAMILY"/>
</dbReference>
<dbReference type="NCBIfam" id="TIGR00563">
    <property type="entry name" value="rsmB"/>
    <property type="match status" value="1"/>
</dbReference>
<dbReference type="InterPro" id="IPR018314">
    <property type="entry name" value="RsmB/NOL1/NOP2-like_CS"/>
</dbReference>
<evidence type="ECO:0000256" key="8">
    <source>
        <dbReference type="ARBA" id="ARBA00022679"/>
    </source>
</evidence>
<dbReference type="InterPro" id="IPR054728">
    <property type="entry name" value="RsmB-like_ferredoxin"/>
</dbReference>
<feature type="binding site" evidence="14">
    <location>
        <position position="292"/>
    </location>
    <ligand>
        <name>S-adenosyl-L-methionine</name>
        <dbReference type="ChEBI" id="CHEBI:59789"/>
    </ligand>
</feature>
<organism evidence="16 17">
    <name type="scientific">candidate division KSB3 bacterium</name>
    <dbReference type="NCBI Taxonomy" id="2044937"/>
    <lineage>
        <taxon>Bacteria</taxon>
        <taxon>candidate division KSB3</taxon>
    </lineage>
</organism>
<dbReference type="PROSITE" id="PS01153">
    <property type="entry name" value="NOL1_NOP2_SUN"/>
    <property type="match status" value="1"/>
</dbReference>
<dbReference type="EC" id="2.1.1.176" evidence="4"/>
<dbReference type="InterPro" id="IPR023267">
    <property type="entry name" value="RCMT"/>
</dbReference>
<dbReference type="SUPFAM" id="SSF53335">
    <property type="entry name" value="S-adenosyl-L-methionine-dependent methyltransferases"/>
    <property type="match status" value="1"/>
</dbReference>
<dbReference type="NCBIfam" id="NF011494">
    <property type="entry name" value="PRK14902.1"/>
    <property type="match status" value="1"/>
</dbReference>
<feature type="domain" description="SAM-dependent MTase RsmB/NOP-type" evidence="15">
    <location>
        <begin position="178"/>
        <end position="453"/>
    </location>
</feature>
<evidence type="ECO:0000256" key="14">
    <source>
        <dbReference type="PROSITE-ProRule" id="PRU01023"/>
    </source>
</evidence>
<evidence type="ECO:0000313" key="17">
    <source>
        <dbReference type="Proteomes" id="UP000649604"/>
    </source>
</evidence>
<evidence type="ECO:0000256" key="11">
    <source>
        <dbReference type="ARBA" id="ARBA00030399"/>
    </source>
</evidence>
<evidence type="ECO:0000256" key="7">
    <source>
        <dbReference type="ARBA" id="ARBA00022603"/>
    </source>
</evidence>
<keyword evidence="5" id="KW-0963">Cytoplasm</keyword>